<dbReference type="STRING" id="180088.A0A1J8PZI5"/>
<dbReference type="InterPro" id="IPR022775">
    <property type="entry name" value="AP_mu_sigma_su"/>
</dbReference>
<feature type="domain" description="AP complex mu/sigma subunit" evidence="19">
    <location>
        <begin position="888"/>
        <end position="1020"/>
    </location>
</feature>
<keyword evidence="14" id="KW-0968">Cytoplasmic vesicle</keyword>
<keyword evidence="22" id="KW-1185">Reference proteome</keyword>
<feature type="region of interest" description="Disordered" evidence="18">
    <location>
        <begin position="1020"/>
        <end position="1039"/>
    </location>
</feature>
<dbReference type="InterPro" id="IPR011012">
    <property type="entry name" value="Longin-like_dom_sf"/>
</dbReference>
<dbReference type="Proteomes" id="UP000183567">
    <property type="component" value="Unassembled WGS sequence"/>
</dbReference>
<reference evidence="21 22" key="1">
    <citation type="submission" date="2016-03" db="EMBL/GenBank/DDBJ databases">
        <title>Comparative genomics of the ectomycorrhizal sister species Rhizopogon vinicolor and Rhizopogon vesiculosus (Basidiomycota: Boletales) reveals a divergence of the mating type B locus.</title>
        <authorList>
            <person name="Mujic A.B."/>
            <person name="Kuo A."/>
            <person name="Tritt A."/>
            <person name="Lipzen A."/>
            <person name="Chen C."/>
            <person name="Johnson J."/>
            <person name="Sharma A."/>
            <person name="Barry K."/>
            <person name="Grigoriev I.V."/>
            <person name="Spatafora J.W."/>
        </authorList>
    </citation>
    <scope>NUCLEOTIDE SEQUENCE [LARGE SCALE GENOMIC DNA]</scope>
    <source>
        <strain evidence="21 22">AM-OR11-056</strain>
    </source>
</reference>
<feature type="domain" description="DNA polymerase alpha/delta/epsilon subunit B" evidence="20">
    <location>
        <begin position="305"/>
        <end position="512"/>
    </location>
</feature>
<dbReference type="OrthoDB" id="10254730at2759"/>
<evidence type="ECO:0000313" key="21">
    <source>
        <dbReference type="EMBL" id="OJA13855.1"/>
    </source>
</evidence>
<dbReference type="PANTHER" id="PTHR12708:SF0">
    <property type="entry name" value="DNA POLYMERASE EPSILON SUBUNIT 2"/>
    <property type="match status" value="1"/>
</dbReference>
<dbReference type="GO" id="GO:0006261">
    <property type="term" value="P:DNA-templated DNA replication"/>
    <property type="evidence" value="ECO:0007669"/>
    <property type="project" value="InterPro"/>
</dbReference>
<evidence type="ECO:0000256" key="12">
    <source>
        <dbReference type="ARBA" id="ARBA00023136"/>
    </source>
</evidence>
<evidence type="ECO:0000256" key="17">
    <source>
        <dbReference type="ARBA" id="ARBA00081706"/>
    </source>
</evidence>
<dbReference type="GO" id="GO:0016482">
    <property type="term" value="P:cytosolic transport"/>
    <property type="evidence" value="ECO:0007669"/>
    <property type="project" value="UniProtKB-ARBA"/>
</dbReference>
<comment type="similarity">
    <text evidence="4">Belongs to the adaptor complexes small subunit family.</text>
</comment>
<keyword evidence="7" id="KW-0813">Transport</keyword>
<evidence type="ECO:0000256" key="14">
    <source>
        <dbReference type="ARBA" id="ARBA00023329"/>
    </source>
</evidence>
<dbReference type="GO" id="GO:0042276">
    <property type="term" value="P:error-prone translesion synthesis"/>
    <property type="evidence" value="ECO:0007669"/>
    <property type="project" value="TreeGrafter"/>
</dbReference>
<evidence type="ECO:0000256" key="5">
    <source>
        <dbReference type="ARBA" id="ARBA00009560"/>
    </source>
</evidence>
<keyword evidence="8" id="KW-0235">DNA replication</keyword>
<organism evidence="21 22">
    <name type="scientific">Rhizopogon vesiculosus</name>
    <dbReference type="NCBI Taxonomy" id="180088"/>
    <lineage>
        <taxon>Eukaryota</taxon>
        <taxon>Fungi</taxon>
        <taxon>Dikarya</taxon>
        <taxon>Basidiomycota</taxon>
        <taxon>Agaricomycotina</taxon>
        <taxon>Agaricomycetes</taxon>
        <taxon>Agaricomycetidae</taxon>
        <taxon>Boletales</taxon>
        <taxon>Suillineae</taxon>
        <taxon>Rhizopogonaceae</taxon>
        <taxon>Rhizopogon</taxon>
    </lineage>
</organism>
<dbReference type="InterPro" id="IPR007185">
    <property type="entry name" value="DNA_pol_a/d/e_bsu"/>
</dbReference>
<evidence type="ECO:0000256" key="10">
    <source>
        <dbReference type="ARBA" id="ARBA00023034"/>
    </source>
</evidence>
<dbReference type="GO" id="GO:0035615">
    <property type="term" value="F:clathrin adaptor activity"/>
    <property type="evidence" value="ECO:0007669"/>
    <property type="project" value="InterPro"/>
</dbReference>
<dbReference type="Pfam" id="PF04042">
    <property type="entry name" value="DNA_pol_E_B"/>
    <property type="match status" value="1"/>
</dbReference>
<sequence>MADARQLTIIKVFRKYSHSLGPDALQFLEEILESHDIADNDMEFSVETIAREYNKQDGDVSVKPFVLKLTLETDATMKVSLDILRRVYDTLQDQGNAGEAEELLDPDSHLYFVDAFEMPSWHWSQERGTFEKSSSPLTVAGSADSRIAAVRNRLHIIKQSILRNEHFSPSTLPSRDREHLVTLKSTKQLLGRANERFLLLGMLVHNKEGKLCVEDADGSVELDLSKMDEPGEGLYTEGCFALVEGEYTEDGILEVVAMGQPPCEDRETARSIYGHVDFLGQGLTSLLEDSQFARRIREELSDLYFFFLSDVWLDNPQTLAGLQKMFDNCIENNFIPKVIVMCGNFTSKSISQGGGRDIQRYQENFDSLADLIASYPQITRETRFVFVPGPLDITGSSALPRRPILSTFTTNLRNKIPKVYFTSNPCRLKFFGQEIVIFREDTMARMLRNTVGVKPNVTGEDLRRYLVQSILDQSHLTPLTTHIQPVLPDFDHALRLYPLPTAVILADKYEKYKLTYSGCHVFNPGNFVGNSFSFSTYCPAERSSEEGRTLTIESFTNGFLDLAAALPLPPSLPPYSTTIIICTVVSRLIWTVPFSIWAKRRQRRAEEEVMPIINTLKPGVSKLVLAEMQKIGVRGTKDQIQAAHAKRVKQLLTTRRKQLFSEYRCSPGLTMAIPLITQLPLFMGFSIVLNRLSQAPTPFDSESFLTLSTLAHTDPTATLPIALGLITLANVESSRWFITEAQRDREEKVQKWKEDRVARGETVIEPQKIIKSVLRLISVGRIIIATMVPGVSIFSPSSELGSTAPHHSGRCSLLGHLSRFWVGANMDHGLLGAPEKAKTSFIILYKDGSSQAMITSVYTTARVDWSLIRARGPDDGFRLDFGQNTGCGKVRLAKWFTTMPPKAKAKIVKDVTQLVLARRTRMCNFLEYKGEFLYTKVVYRRYASLFFVCGIASGDNELITLEIIHRYVEVLDRYFGNVCELDLIFNFQKAYAILDELIIAGEMQESSKKSVLRVVTQSDDVETQESSEDIMGRLGGRTG</sequence>
<dbReference type="GO" id="GO:0005829">
    <property type="term" value="C:cytosol"/>
    <property type="evidence" value="ECO:0007669"/>
    <property type="project" value="GOC"/>
</dbReference>
<evidence type="ECO:0000256" key="15">
    <source>
        <dbReference type="ARBA" id="ARBA00032930"/>
    </source>
</evidence>
<evidence type="ECO:0000256" key="4">
    <source>
        <dbReference type="ARBA" id="ARBA00006972"/>
    </source>
</evidence>
<protein>
    <recommendedName>
        <fullName evidence="16">AP-1 complex subunit sigma-1</fullName>
    </recommendedName>
    <alternativeName>
        <fullName evidence="15">DNA polymerase II subunit 2</fullName>
    </alternativeName>
    <alternativeName>
        <fullName evidence="6">DNA polymerase epsilon subunit B</fullName>
    </alternativeName>
    <alternativeName>
        <fullName evidence="17">Sigma1-adaptin</fullName>
    </alternativeName>
</protein>
<comment type="caution">
    <text evidence="21">The sequence shown here is derived from an EMBL/GenBank/DDBJ whole genome shotgun (WGS) entry which is preliminary data.</text>
</comment>
<dbReference type="AlphaFoldDB" id="A0A1J8PZI5"/>
<dbReference type="GO" id="GO:0015031">
    <property type="term" value="P:protein transport"/>
    <property type="evidence" value="ECO:0007669"/>
    <property type="project" value="UniProtKB-KW"/>
</dbReference>
<dbReference type="Gene3D" id="3.30.450.60">
    <property type="match status" value="1"/>
</dbReference>
<comment type="subcellular location">
    <subcellularLocation>
        <location evidence="3">Cytoplasmic vesicle</location>
        <location evidence="3">Clathrin-coated vesicle membrane</location>
    </subcellularLocation>
    <subcellularLocation>
        <location evidence="2">Golgi apparatus</location>
    </subcellularLocation>
    <subcellularLocation>
        <location evidence="1">Nucleus</location>
    </subcellularLocation>
</comment>
<dbReference type="Pfam" id="PF01217">
    <property type="entry name" value="Clat_adaptor_s"/>
    <property type="match status" value="1"/>
</dbReference>
<evidence type="ECO:0000256" key="9">
    <source>
        <dbReference type="ARBA" id="ARBA00022927"/>
    </source>
</evidence>
<evidence type="ECO:0000256" key="16">
    <source>
        <dbReference type="ARBA" id="ARBA00074180"/>
    </source>
</evidence>
<evidence type="ECO:0000256" key="3">
    <source>
        <dbReference type="ARBA" id="ARBA00004640"/>
    </source>
</evidence>
<evidence type="ECO:0000256" key="1">
    <source>
        <dbReference type="ARBA" id="ARBA00004123"/>
    </source>
</evidence>
<evidence type="ECO:0000256" key="6">
    <source>
        <dbReference type="ARBA" id="ARBA00016011"/>
    </source>
</evidence>
<dbReference type="EMBL" id="LVVM01004012">
    <property type="protein sequence ID" value="OJA13855.1"/>
    <property type="molecule type" value="Genomic_DNA"/>
</dbReference>
<comment type="similarity">
    <text evidence="5">Belongs to the DNA polymerase epsilon subunit B family.</text>
</comment>
<gene>
    <name evidence="21" type="ORF">AZE42_00527</name>
</gene>
<keyword evidence="9" id="KW-0653">Protein transport</keyword>
<evidence type="ECO:0000259" key="19">
    <source>
        <dbReference type="Pfam" id="PF01217"/>
    </source>
</evidence>
<evidence type="ECO:0000256" key="7">
    <source>
        <dbReference type="ARBA" id="ARBA00022448"/>
    </source>
</evidence>
<evidence type="ECO:0000256" key="13">
    <source>
        <dbReference type="ARBA" id="ARBA00023242"/>
    </source>
</evidence>
<evidence type="ECO:0000256" key="11">
    <source>
        <dbReference type="ARBA" id="ARBA00023125"/>
    </source>
</evidence>
<dbReference type="Gene3D" id="3.60.21.60">
    <property type="match status" value="1"/>
</dbReference>
<dbReference type="GO" id="GO:0030121">
    <property type="term" value="C:AP-1 adaptor complex"/>
    <property type="evidence" value="ECO:0007669"/>
    <property type="project" value="InterPro"/>
</dbReference>
<dbReference type="InterPro" id="IPR016266">
    <property type="entry name" value="POLE2"/>
</dbReference>
<dbReference type="GO" id="GO:0003677">
    <property type="term" value="F:DNA binding"/>
    <property type="evidence" value="ECO:0007669"/>
    <property type="project" value="UniProtKB-KW"/>
</dbReference>
<dbReference type="GO" id="GO:0008622">
    <property type="term" value="C:epsilon DNA polymerase complex"/>
    <property type="evidence" value="ECO:0007669"/>
    <property type="project" value="InterPro"/>
</dbReference>
<proteinExistence type="inferred from homology"/>
<dbReference type="InterPro" id="IPR044733">
    <property type="entry name" value="AP1_sigma"/>
</dbReference>
<accession>A0A1J8PZI5</accession>
<evidence type="ECO:0000256" key="2">
    <source>
        <dbReference type="ARBA" id="ARBA00004555"/>
    </source>
</evidence>
<keyword evidence="13" id="KW-0539">Nucleus</keyword>
<evidence type="ECO:0000259" key="20">
    <source>
        <dbReference type="Pfam" id="PF04042"/>
    </source>
</evidence>
<dbReference type="PANTHER" id="PTHR12708">
    <property type="entry name" value="DNA POLYMERASE EPSILON SUBUNIT B"/>
    <property type="match status" value="1"/>
</dbReference>
<keyword evidence="11" id="KW-0238">DNA-binding</keyword>
<evidence type="ECO:0000256" key="8">
    <source>
        <dbReference type="ARBA" id="ARBA00022705"/>
    </source>
</evidence>
<dbReference type="FunFam" id="3.30.450.60:FF:000007">
    <property type="entry name" value="AP complex subunit sigma"/>
    <property type="match status" value="1"/>
</dbReference>
<dbReference type="CDD" id="cd14831">
    <property type="entry name" value="AP1_sigma"/>
    <property type="match status" value="1"/>
</dbReference>
<keyword evidence="10" id="KW-0333">Golgi apparatus</keyword>
<evidence type="ECO:0000313" key="22">
    <source>
        <dbReference type="Proteomes" id="UP000183567"/>
    </source>
</evidence>
<dbReference type="SUPFAM" id="SSF64356">
    <property type="entry name" value="SNARE-like"/>
    <property type="match status" value="1"/>
</dbReference>
<name>A0A1J8PZI5_9AGAM</name>
<evidence type="ECO:0000256" key="18">
    <source>
        <dbReference type="SAM" id="MobiDB-lite"/>
    </source>
</evidence>
<keyword evidence="12" id="KW-0472">Membrane</keyword>